<accession>A0A1H7M3V3</accession>
<dbReference type="RefSeq" id="WP_139214058.1">
    <property type="nucleotide sequence ID" value="NZ_FOAS01000007.1"/>
</dbReference>
<sequence length="417" mass="48448">MSHAHQELHLMIIWNRASVLRQNILADLAANFQIVEVFDVEWPHKDFSRNINRFYGKKLPDLARKVRECGNGPFTLITFIDSEPCYEVRDTTAGVESVNTHVFDFKKSYREGRNSHFSVHATNSPDETRRDIYLLLQADYDDYLAQALPWEGVVRRWRKNTAHFSGFSSLDELFALLNACTSYVVLHSEEVLLESFSGGDHGDIELLVEAVSEVVALLGLHKEREQGVRARYYLTLDSGEVKYFNLRSPEDGYYDVAWSQRILQYRRLDERGFYVPDAESFCFALMYRVLVHSAHLAEDHLPQLRQAYSQLFSGQELSVELMPKILESYMRENGFSYTQPQDPSVHFNEQNICSAELIKRLPVRVFNWRDYVDLRVKMNRLQLYLLKGCVHKAKLRLYLSLGGIYKIDIAIGRVKDL</sequence>
<evidence type="ECO:0000313" key="2">
    <source>
        <dbReference type="Proteomes" id="UP000185766"/>
    </source>
</evidence>
<gene>
    <name evidence="1" type="ORF">SAMN05216214_107209</name>
</gene>
<dbReference type="AlphaFoldDB" id="A0A1H7M3V3"/>
<reference evidence="1 2" key="1">
    <citation type="submission" date="2016-10" db="EMBL/GenBank/DDBJ databases">
        <authorList>
            <person name="de Groot N.N."/>
        </authorList>
    </citation>
    <scope>NUCLEOTIDE SEQUENCE [LARGE SCALE GENOMIC DNA]</scope>
    <source>
        <strain evidence="1 2">JCM 19513</strain>
    </source>
</reference>
<organism evidence="1 2">
    <name type="scientific">Atopomonas hussainii</name>
    <dbReference type="NCBI Taxonomy" id="1429083"/>
    <lineage>
        <taxon>Bacteria</taxon>
        <taxon>Pseudomonadati</taxon>
        <taxon>Pseudomonadota</taxon>
        <taxon>Gammaproteobacteria</taxon>
        <taxon>Pseudomonadales</taxon>
        <taxon>Pseudomonadaceae</taxon>
        <taxon>Atopomonas</taxon>
    </lineage>
</organism>
<name>A0A1H7M3V3_9GAMM</name>
<proteinExistence type="predicted"/>
<evidence type="ECO:0000313" key="1">
    <source>
        <dbReference type="EMBL" id="SEL05936.1"/>
    </source>
</evidence>
<dbReference type="EMBL" id="FOAS01000007">
    <property type="protein sequence ID" value="SEL05936.1"/>
    <property type="molecule type" value="Genomic_DNA"/>
</dbReference>
<dbReference type="Proteomes" id="UP000185766">
    <property type="component" value="Unassembled WGS sequence"/>
</dbReference>
<protein>
    <submittedName>
        <fullName evidence="1">Uncharacterized protein</fullName>
    </submittedName>
</protein>
<keyword evidence="2" id="KW-1185">Reference proteome</keyword>